<dbReference type="PANTHER" id="PTHR16776">
    <property type="entry name" value="EXTRACELLULAR MATRIX PROTEIN 1"/>
    <property type="match status" value="1"/>
</dbReference>
<name>A0A7K5CQ58_9TYRA</name>
<comment type="caution">
    <text evidence="4">The sequence shown here is derived from an EMBL/GenBank/DDBJ whole genome shotgun (WGS) entry which is preliminary data.</text>
</comment>
<keyword evidence="5" id="KW-1185">Reference proteome</keyword>
<keyword evidence="2" id="KW-0964">Secreted</keyword>
<organism evidence="4 5">
    <name type="scientific">Pachyramphus minor</name>
    <dbReference type="NCBI Taxonomy" id="369605"/>
    <lineage>
        <taxon>Eukaryota</taxon>
        <taxon>Metazoa</taxon>
        <taxon>Chordata</taxon>
        <taxon>Craniata</taxon>
        <taxon>Vertebrata</taxon>
        <taxon>Euteleostomi</taxon>
        <taxon>Archelosauria</taxon>
        <taxon>Archosauria</taxon>
        <taxon>Dinosauria</taxon>
        <taxon>Saurischia</taxon>
        <taxon>Theropoda</taxon>
        <taxon>Coelurosauria</taxon>
        <taxon>Aves</taxon>
        <taxon>Neognathae</taxon>
        <taxon>Neoaves</taxon>
        <taxon>Telluraves</taxon>
        <taxon>Australaves</taxon>
        <taxon>Passeriformes</taxon>
        <taxon>Tyrannidae</taxon>
        <taxon>Pachyramphus</taxon>
    </lineage>
</organism>
<dbReference type="InterPro" id="IPR020858">
    <property type="entry name" value="Serum_albumin-like"/>
</dbReference>
<dbReference type="EMBL" id="VYXB01000287">
    <property type="protein sequence ID" value="NWS10104.1"/>
    <property type="molecule type" value="Genomic_DNA"/>
</dbReference>
<evidence type="ECO:0000256" key="2">
    <source>
        <dbReference type="ARBA" id="ARBA00022525"/>
    </source>
</evidence>
<evidence type="ECO:0000313" key="4">
    <source>
        <dbReference type="EMBL" id="NWS10104.1"/>
    </source>
</evidence>
<feature type="non-terminal residue" evidence="4">
    <location>
        <position position="69"/>
    </location>
</feature>
<protein>
    <submittedName>
        <fullName evidence="4">ECM1 protein</fullName>
    </submittedName>
</protein>
<dbReference type="PANTHER" id="PTHR16776:SF3">
    <property type="entry name" value="EXTRACELLULAR MATRIX PROTEIN 1"/>
    <property type="match status" value="1"/>
</dbReference>
<evidence type="ECO:0000313" key="5">
    <source>
        <dbReference type="Proteomes" id="UP000525089"/>
    </source>
</evidence>
<dbReference type="Pfam" id="PF05782">
    <property type="entry name" value="ECM1"/>
    <property type="match status" value="1"/>
</dbReference>
<dbReference type="GO" id="GO:0030500">
    <property type="term" value="P:regulation of bone mineralization"/>
    <property type="evidence" value="ECO:0007669"/>
    <property type="project" value="TreeGrafter"/>
</dbReference>
<gene>
    <name evidence="4" type="primary">Ecm1</name>
    <name evidence="4" type="ORF">PACMIN_R15400</name>
</gene>
<dbReference type="Proteomes" id="UP000525089">
    <property type="component" value="Unassembled WGS sequence"/>
</dbReference>
<comment type="subcellular location">
    <subcellularLocation>
        <location evidence="1">Secreted</location>
    </subcellularLocation>
</comment>
<accession>A0A7K5CQ58</accession>
<dbReference type="Gene3D" id="1.10.246.10">
    <property type="match status" value="1"/>
</dbReference>
<keyword evidence="3" id="KW-0677">Repeat</keyword>
<dbReference type="GO" id="GO:0007165">
    <property type="term" value="P:signal transduction"/>
    <property type="evidence" value="ECO:0007669"/>
    <property type="project" value="InterPro"/>
</dbReference>
<sequence>LLPPNAFGHLRRQAAALDALRPRMSDCCRHHAPLPCARRAWTDVLDGFCTDEFGVKTRQFHCCRRHGAA</sequence>
<reference evidence="4 5" key="1">
    <citation type="submission" date="2019-09" db="EMBL/GenBank/DDBJ databases">
        <title>Bird 10,000 Genomes (B10K) Project - Family phase.</title>
        <authorList>
            <person name="Zhang G."/>
        </authorList>
    </citation>
    <scope>NUCLEOTIDE SEQUENCE [LARGE SCALE GENOMIC DNA]</scope>
    <source>
        <strain evidence="4">B10K-DU-001-72</strain>
        <tissue evidence="4">Muscle</tissue>
    </source>
</reference>
<dbReference type="AlphaFoldDB" id="A0A7K5CQ58"/>
<feature type="non-terminal residue" evidence="4">
    <location>
        <position position="1"/>
    </location>
</feature>
<proteinExistence type="predicted"/>
<evidence type="ECO:0000256" key="1">
    <source>
        <dbReference type="ARBA" id="ARBA00004613"/>
    </source>
</evidence>
<dbReference type="InterPro" id="IPR008605">
    <property type="entry name" value="ECM1"/>
</dbReference>
<dbReference type="GO" id="GO:0005615">
    <property type="term" value="C:extracellular space"/>
    <property type="evidence" value="ECO:0007669"/>
    <property type="project" value="InterPro"/>
</dbReference>
<evidence type="ECO:0000256" key="3">
    <source>
        <dbReference type="ARBA" id="ARBA00022737"/>
    </source>
</evidence>
<dbReference type="SUPFAM" id="SSF48552">
    <property type="entry name" value="Serum albumin-like"/>
    <property type="match status" value="1"/>
</dbReference>